<dbReference type="InterPro" id="IPR008030">
    <property type="entry name" value="NmrA-like"/>
</dbReference>
<accession>A0ABS3D7A4</accession>
<dbReference type="InterPro" id="IPR051604">
    <property type="entry name" value="Ergot_Alk_Oxidoreductase"/>
</dbReference>
<dbReference type="Pfam" id="PF05368">
    <property type="entry name" value="NmrA"/>
    <property type="match status" value="1"/>
</dbReference>
<evidence type="ECO:0000259" key="1">
    <source>
        <dbReference type="Pfam" id="PF05368"/>
    </source>
</evidence>
<dbReference type="Gene3D" id="3.40.50.720">
    <property type="entry name" value="NAD(P)-binding Rossmann-like Domain"/>
    <property type="match status" value="1"/>
</dbReference>
<dbReference type="PANTHER" id="PTHR43162">
    <property type="match status" value="1"/>
</dbReference>
<gene>
    <name evidence="2" type="ORF">JYK02_03235</name>
</gene>
<reference evidence="2 3" key="1">
    <citation type="submission" date="2021-02" db="EMBL/GenBank/DDBJ databases">
        <title>De Novo genome assembly of isolated myxobacteria.</title>
        <authorList>
            <person name="Stevens D.C."/>
        </authorList>
    </citation>
    <scope>NUCLEOTIDE SEQUENCE [LARGE SCALE GENOMIC DNA]</scope>
    <source>
        <strain evidence="2 3">ATCC 29039</strain>
    </source>
</reference>
<name>A0ABS3D7A4_9BACT</name>
<keyword evidence="3" id="KW-1185">Reference proteome</keyword>
<sequence length="296" mass="31674">MIVVMGATGRTGRRVVEGLLRAGEQVRAIGRSEASLAALARAGAEVRVGDSSDAGFLTEAFRGASAAYTLLPYDLRVEDYRTQQARMGEAVVTAVREGGVKHVVALSSVGADQGVGTGPVDSLHAQEARLRTLTGVNVLVLRAGSFFENFFDVLPVIRHQGVTADVVEPERPVPMIATRDIADAAVTALRARDWRGFVVRELLGPRDLSYAEATRILGERIGQPGLPYVKLPPDDMAGALVQGGFSEDLARLYVELAQAINDGRVRSLEGRTPANTTPTRFEDFADELARAYAAMA</sequence>
<dbReference type="EMBL" id="JAFIMU010000002">
    <property type="protein sequence ID" value="MBN8226517.1"/>
    <property type="molecule type" value="Genomic_DNA"/>
</dbReference>
<dbReference type="PANTHER" id="PTHR43162:SF1">
    <property type="entry name" value="PRESTALK A DIFFERENTIATION PROTEIN A"/>
    <property type="match status" value="1"/>
</dbReference>
<dbReference type="InterPro" id="IPR036291">
    <property type="entry name" value="NAD(P)-bd_dom_sf"/>
</dbReference>
<organism evidence="2 3">
    <name type="scientific">Corallococcus macrosporus</name>
    <dbReference type="NCBI Taxonomy" id="35"/>
    <lineage>
        <taxon>Bacteria</taxon>
        <taxon>Pseudomonadati</taxon>
        <taxon>Myxococcota</taxon>
        <taxon>Myxococcia</taxon>
        <taxon>Myxococcales</taxon>
        <taxon>Cystobacterineae</taxon>
        <taxon>Myxococcaceae</taxon>
        <taxon>Corallococcus</taxon>
    </lineage>
</organism>
<comment type="caution">
    <text evidence="2">The sequence shown here is derived from an EMBL/GenBank/DDBJ whole genome shotgun (WGS) entry which is preliminary data.</text>
</comment>
<dbReference type="Proteomes" id="UP000664052">
    <property type="component" value="Unassembled WGS sequence"/>
</dbReference>
<protein>
    <submittedName>
        <fullName evidence="2">NmrA family NAD(P)-binding protein</fullName>
    </submittedName>
</protein>
<evidence type="ECO:0000313" key="2">
    <source>
        <dbReference type="EMBL" id="MBN8226517.1"/>
    </source>
</evidence>
<proteinExistence type="predicted"/>
<evidence type="ECO:0000313" key="3">
    <source>
        <dbReference type="Proteomes" id="UP000664052"/>
    </source>
</evidence>
<dbReference type="Gene3D" id="3.90.25.10">
    <property type="entry name" value="UDP-galactose 4-epimerase, domain 1"/>
    <property type="match status" value="1"/>
</dbReference>
<feature type="domain" description="NmrA-like" evidence="1">
    <location>
        <begin position="2"/>
        <end position="263"/>
    </location>
</feature>
<dbReference type="SUPFAM" id="SSF51735">
    <property type="entry name" value="NAD(P)-binding Rossmann-fold domains"/>
    <property type="match status" value="1"/>
</dbReference>